<organism evidence="3 4">
    <name type="scientific">Gluconacetobacter liquefaciens</name>
    <name type="common">Acetobacter liquefaciens</name>
    <dbReference type="NCBI Taxonomy" id="89584"/>
    <lineage>
        <taxon>Bacteria</taxon>
        <taxon>Pseudomonadati</taxon>
        <taxon>Pseudomonadota</taxon>
        <taxon>Alphaproteobacteria</taxon>
        <taxon>Acetobacterales</taxon>
        <taxon>Acetobacteraceae</taxon>
        <taxon>Gluconacetobacter</taxon>
    </lineage>
</organism>
<protein>
    <submittedName>
        <fullName evidence="3">Magnesium chelatase subunit ChlI-like protein</fullName>
    </submittedName>
</protein>
<dbReference type="EMBL" id="QQAW01000009">
    <property type="protein sequence ID" value="RDI36616.1"/>
    <property type="molecule type" value="Genomic_DNA"/>
</dbReference>
<dbReference type="Gene3D" id="3.40.50.300">
    <property type="entry name" value="P-loop containing nucleotide triphosphate hydrolases"/>
    <property type="match status" value="1"/>
</dbReference>
<evidence type="ECO:0000313" key="4">
    <source>
        <dbReference type="Proteomes" id="UP000254958"/>
    </source>
</evidence>
<evidence type="ECO:0000259" key="2">
    <source>
        <dbReference type="Pfam" id="PF13335"/>
    </source>
</evidence>
<dbReference type="Proteomes" id="UP000254958">
    <property type="component" value="Unassembled WGS sequence"/>
</dbReference>
<comment type="caution">
    <text evidence="3">The sequence shown here is derived from an EMBL/GenBank/DDBJ whole genome shotgun (WGS) entry which is preliminary data.</text>
</comment>
<sequence length="116" mass="12524">MSVHVEPVSPAELAGLPTGESSAVVARRVAAAREIQAARQDGLTNAEAPPDLFPINALARDYAVRAADRLRLSARGFTRLLRVARTIADLAGDTETGQPHVAEALTYRLRRPDRRS</sequence>
<keyword evidence="4" id="KW-1185">Reference proteome</keyword>
<feature type="region of interest" description="Disordered" evidence="1">
    <location>
        <begin position="1"/>
        <end position="21"/>
    </location>
</feature>
<dbReference type="InterPro" id="IPR025158">
    <property type="entry name" value="Mg_chelat-rel_C"/>
</dbReference>
<proteinExistence type="predicted"/>
<name>A0A370G0U1_GLULI</name>
<evidence type="ECO:0000256" key="1">
    <source>
        <dbReference type="SAM" id="MobiDB-lite"/>
    </source>
</evidence>
<dbReference type="InterPro" id="IPR027417">
    <property type="entry name" value="P-loop_NTPase"/>
</dbReference>
<gene>
    <name evidence="3" type="ORF">C7453_109134</name>
</gene>
<accession>A0A370G0U1</accession>
<dbReference type="AlphaFoldDB" id="A0A370G0U1"/>
<reference evidence="3 4" key="1">
    <citation type="submission" date="2018-07" db="EMBL/GenBank/DDBJ databases">
        <title>Genomic Encyclopedia of Type Strains, Phase IV (KMG-IV): sequencing the most valuable type-strain genomes for metagenomic binning, comparative biology and taxonomic classification.</title>
        <authorList>
            <person name="Goeker M."/>
        </authorList>
    </citation>
    <scope>NUCLEOTIDE SEQUENCE [LARGE SCALE GENOMIC DNA]</scope>
    <source>
        <strain evidence="3 4">DSM 5603</strain>
    </source>
</reference>
<dbReference type="Pfam" id="PF13335">
    <property type="entry name" value="Mg_chelatase_C"/>
    <property type="match status" value="1"/>
</dbReference>
<feature type="domain" description="Mg chelatase-related protein C-terminal" evidence="2">
    <location>
        <begin position="19"/>
        <end position="108"/>
    </location>
</feature>
<evidence type="ECO:0000313" key="3">
    <source>
        <dbReference type="EMBL" id="RDI36616.1"/>
    </source>
</evidence>